<keyword evidence="9" id="KW-0862">Zinc</keyword>
<evidence type="ECO:0000256" key="12">
    <source>
        <dbReference type="ARBA" id="ARBA00042615"/>
    </source>
</evidence>
<keyword evidence="8" id="KW-0378">Hydrolase</keyword>
<dbReference type="GO" id="GO:0046872">
    <property type="term" value="F:metal ion binding"/>
    <property type="evidence" value="ECO:0007669"/>
    <property type="project" value="UniProtKB-KW"/>
</dbReference>
<proteinExistence type="inferred from homology"/>
<sequence>MMTPDSPQVECPVARSRLHIDDRGWLHPVRHCPSPNYNARPDPDDISLLVVHNISLPPGRFGGDTIERFFCNRLTRGEDPFLDTILDLTVSAHMLIRRDGEPVQFVGFQDRAWHAGRSWYRGREECNDFGIGIELEGTDEHPYTEAQYRQLAAVTACLVNHYPFMEFQRVTGHSDIAPGRKTDPGPSFNWSWFRRCLNDMSAPEGRE</sequence>
<dbReference type="NCBIfam" id="NF008758">
    <property type="entry name" value="PRK11789.1"/>
    <property type="match status" value="1"/>
</dbReference>
<comment type="catalytic activity">
    <reaction evidence="1">
        <text>Hydrolyzes the link between N-acetylmuramoyl residues and L-amino acid residues in certain cell-wall glycopeptides.</text>
        <dbReference type="EC" id="3.5.1.28"/>
    </reaction>
</comment>
<evidence type="ECO:0000256" key="9">
    <source>
        <dbReference type="ARBA" id="ARBA00022833"/>
    </source>
</evidence>
<evidence type="ECO:0000313" key="15">
    <source>
        <dbReference type="Proteomes" id="UP000245887"/>
    </source>
</evidence>
<gene>
    <name evidence="14" type="ORF">C8D92_11316</name>
</gene>
<organism evidence="14 15">
    <name type="scientific">Tamilnaduibacter salinus</name>
    <dbReference type="NCBI Taxonomy" id="1484056"/>
    <lineage>
        <taxon>Bacteria</taxon>
        <taxon>Pseudomonadati</taxon>
        <taxon>Pseudomonadota</taxon>
        <taxon>Gammaproteobacteria</taxon>
        <taxon>Pseudomonadales</taxon>
        <taxon>Marinobacteraceae</taxon>
        <taxon>Tamilnaduibacter</taxon>
    </lineage>
</organism>
<comment type="cofactor">
    <cofactor evidence="2">
        <name>Zn(2+)</name>
        <dbReference type="ChEBI" id="CHEBI:29105"/>
    </cofactor>
</comment>
<evidence type="ECO:0000256" key="11">
    <source>
        <dbReference type="ARBA" id="ARBA00039257"/>
    </source>
</evidence>
<dbReference type="PANTHER" id="PTHR30417">
    <property type="entry name" value="N-ACETYLMURAMOYL-L-ALANINE AMIDASE AMID"/>
    <property type="match status" value="1"/>
</dbReference>
<evidence type="ECO:0000256" key="10">
    <source>
        <dbReference type="ARBA" id="ARBA00023316"/>
    </source>
</evidence>
<comment type="similarity">
    <text evidence="4">Belongs to the N-acetylmuramoyl-L-alanine amidase 2 family.</text>
</comment>
<dbReference type="CDD" id="cd06583">
    <property type="entry name" value="PGRP"/>
    <property type="match status" value="1"/>
</dbReference>
<dbReference type="SMART" id="SM00644">
    <property type="entry name" value="Ami_2"/>
    <property type="match status" value="1"/>
</dbReference>
<dbReference type="Proteomes" id="UP000245887">
    <property type="component" value="Unassembled WGS sequence"/>
</dbReference>
<dbReference type="Pfam" id="PF01510">
    <property type="entry name" value="Amidase_2"/>
    <property type="match status" value="1"/>
</dbReference>
<reference evidence="14 15" key="1">
    <citation type="submission" date="2018-04" db="EMBL/GenBank/DDBJ databases">
        <title>Genomic Encyclopedia of Type Strains, Phase IV (KMG-IV): sequencing the most valuable type-strain genomes for metagenomic binning, comparative biology and taxonomic classification.</title>
        <authorList>
            <person name="Goeker M."/>
        </authorList>
    </citation>
    <scope>NUCLEOTIDE SEQUENCE [LARGE SCALE GENOMIC DNA]</scope>
    <source>
        <strain evidence="14 15">DSM 28688</strain>
    </source>
</reference>
<dbReference type="GO" id="GO:0009253">
    <property type="term" value="P:peptidoglycan catabolic process"/>
    <property type="evidence" value="ECO:0007669"/>
    <property type="project" value="InterPro"/>
</dbReference>
<dbReference type="GO" id="GO:0071555">
    <property type="term" value="P:cell wall organization"/>
    <property type="evidence" value="ECO:0007669"/>
    <property type="project" value="UniProtKB-KW"/>
</dbReference>
<dbReference type="GO" id="GO:0009254">
    <property type="term" value="P:peptidoglycan turnover"/>
    <property type="evidence" value="ECO:0007669"/>
    <property type="project" value="TreeGrafter"/>
</dbReference>
<evidence type="ECO:0000256" key="8">
    <source>
        <dbReference type="ARBA" id="ARBA00022801"/>
    </source>
</evidence>
<dbReference type="EC" id="3.5.1.28" evidence="5"/>
<evidence type="ECO:0000256" key="2">
    <source>
        <dbReference type="ARBA" id="ARBA00001947"/>
    </source>
</evidence>
<comment type="caution">
    <text evidence="14">The sequence shown here is derived from an EMBL/GenBank/DDBJ whole genome shotgun (WGS) entry which is preliminary data.</text>
</comment>
<dbReference type="AlphaFoldDB" id="A0A2U1CT30"/>
<evidence type="ECO:0000256" key="4">
    <source>
        <dbReference type="ARBA" id="ARBA00007553"/>
    </source>
</evidence>
<protein>
    <recommendedName>
        <fullName evidence="11">1,6-anhydro-N-acetylmuramyl-L-alanine amidase AmpD</fullName>
        <ecNumber evidence="5">3.5.1.28</ecNumber>
    </recommendedName>
    <alternativeName>
        <fullName evidence="12">N-acetylmuramoyl-L-alanine amidase</fullName>
    </alternativeName>
</protein>
<evidence type="ECO:0000313" key="14">
    <source>
        <dbReference type="EMBL" id="PVY69583.1"/>
    </source>
</evidence>
<dbReference type="InterPro" id="IPR051206">
    <property type="entry name" value="NAMLAA_amidase_2"/>
</dbReference>
<keyword evidence="6" id="KW-0963">Cytoplasm</keyword>
<evidence type="ECO:0000256" key="6">
    <source>
        <dbReference type="ARBA" id="ARBA00022490"/>
    </source>
</evidence>
<dbReference type="Gene3D" id="3.40.80.10">
    <property type="entry name" value="Peptidoglycan recognition protein-like"/>
    <property type="match status" value="1"/>
</dbReference>
<dbReference type="SUPFAM" id="SSF55846">
    <property type="entry name" value="N-acetylmuramoyl-L-alanine amidase-like"/>
    <property type="match status" value="1"/>
</dbReference>
<dbReference type="GO" id="GO:0005737">
    <property type="term" value="C:cytoplasm"/>
    <property type="evidence" value="ECO:0007669"/>
    <property type="project" value="UniProtKB-SubCell"/>
</dbReference>
<accession>A0A2U1CT30</accession>
<dbReference type="GO" id="GO:0008745">
    <property type="term" value="F:N-acetylmuramoyl-L-alanine amidase activity"/>
    <property type="evidence" value="ECO:0007669"/>
    <property type="project" value="UniProtKB-EC"/>
</dbReference>
<dbReference type="InterPro" id="IPR002502">
    <property type="entry name" value="Amidase_domain"/>
</dbReference>
<keyword evidence="10" id="KW-0961">Cell wall biogenesis/degradation</keyword>
<evidence type="ECO:0000256" key="5">
    <source>
        <dbReference type="ARBA" id="ARBA00011901"/>
    </source>
</evidence>
<evidence type="ECO:0000259" key="13">
    <source>
        <dbReference type="SMART" id="SM00644"/>
    </source>
</evidence>
<dbReference type="PANTHER" id="PTHR30417:SF4">
    <property type="entry name" value="1,6-ANHYDRO-N-ACETYLMURAMYL-L-ALANINE AMIDASE AMPD"/>
    <property type="match status" value="1"/>
</dbReference>
<evidence type="ECO:0000256" key="7">
    <source>
        <dbReference type="ARBA" id="ARBA00022723"/>
    </source>
</evidence>
<dbReference type="EMBL" id="QEKQ01000013">
    <property type="protein sequence ID" value="PVY69583.1"/>
    <property type="molecule type" value="Genomic_DNA"/>
</dbReference>
<comment type="subcellular location">
    <subcellularLocation>
        <location evidence="3">Cytoplasm</location>
    </subcellularLocation>
</comment>
<evidence type="ECO:0000256" key="1">
    <source>
        <dbReference type="ARBA" id="ARBA00001561"/>
    </source>
</evidence>
<feature type="domain" description="N-acetylmuramoyl-L-alanine amidase" evidence="13">
    <location>
        <begin position="34"/>
        <end position="185"/>
    </location>
</feature>
<name>A0A2U1CT30_9GAMM</name>
<evidence type="ECO:0000256" key="3">
    <source>
        <dbReference type="ARBA" id="ARBA00004496"/>
    </source>
</evidence>
<dbReference type="InterPro" id="IPR036505">
    <property type="entry name" value="Amidase/PGRP_sf"/>
</dbReference>
<keyword evidence="7" id="KW-0479">Metal-binding</keyword>